<proteinExistence type="predicted"/>
<name>A0ABP9A2Y6_9ACTN</name>
<reference evidence="2" key="1">
    <citation type="journal article" date="2019" name="Int. J. Syst. Evol. Microbiol.">
        <title>The Global Catalogue of Microorganisms (GCM) 10K type strain sequencing project: providing services to taxonomists for standard genome sequencing and annotation.</title>
        <authorList>
            <consortium name="The Broad Institute Genomics Platform"/>
            <consortium name="The Broad Institute Genome Sequencing Center for Infectious Disease"/>
            <person name="Wu L."/>
            <person name="Ma J."/>
        </authorList>
    </citation>
    <scope>NUCLEOTIDE SEQUENCE [LARGE SCALE GENOMIC DNA]</scope>
    <source>
        <strain evidence="2">JCM 18324</strain>
    </source>
</reference>
<dbReference type="EMBL" id="BAABJV010000003">
    <property type="protein sequence ID" value="GAA4772995.1"/>
    <property type="molecule type" value="Genomic_DNA"/>
</dbReference>
<accession>A0ABP9A2Y6</accession>
<protein>
    <submittedName>
        <fullName evidence="1">Uncharacterized protein</fullName>
    </submittedName>
</protein>
<evidence type="ECO:0000313" key="1">
    <source>
        <dbReference type="EMBL" id="GAA4772995.1"/>
    </source>
</evidence>
<keyword evidence="2" id="KW-1185">Reference proteome</keyword>
<sequence length="171" mass="19099">MRSKILTVVAGNFGYECYTALEVGGVKCIWFERDEDGYLLLNVKMPTLAQRPRAEIERNTWTVSSGAHEVLCPPSGRLVEVKYENGDRFRVEFFILESSEEFASRYPHVARFKELPEYPLTAVEIYETIAGAGVSFTPRGITSPEGGHVGGNFFRNFRGASISIGANPRKV</sequence>
<evidence type="ECO:0000313" key="2">
    <source>
        <dbReference type="Proteomes" id="UP001501147"/>
    </source>
</evidence>
<comment type="caution">
    <text evidence="1">The sequence shown here is derived from an EMBL/GenBank/DDBJ whole genome shotgun (WGS) entry which is preliminary data.</text>
</comment>
<dbReference type="Proteomes" id="UP001501147">
    <property type="component" value="Unassembled WGS sequence"/>
</dbReference>
<organism evidence="1 2">
    <name type="scientific">Streptomyces sanyensis</name>
    <dbReference type="NCBI Taxonomy" id="568869"/>
    <lineage>
        <taxon>Bacteria</taxon>
        <taxon>Bacillati</taxon>
        <taxon>Actinomycetota</taxon>
        <taxon>Actinomycetes</taxon>
        <taxon>Kitasatosporales</taxon>
        <taxon>Streptomycetaceae</taxon>
        <taxon>Streptomyces</taxon>
    </lineage>
</organism>
<gene>
    <name evidence="1" type="ORF">GCM10023329_20900</name>
</gene>